<evidence type="ECO:0000313" key="7">
    <source>
        <dbReference type="Proteomes" id="UP001321445"/>
    </source>
</evidence>
<evidence type="ECO:0000256" key="1">
    <source>
        <dbReference type="ARBA" id="ARBA00005054"/>
    </source>
</evidence>
<dbReference type="HAMAP" id="MF_01930">
    <property type="entry name" value="PurN"/>
    <property type="match status" value="1"/>
</dbReference>
<accession>A0ABM8FLM1</accession>
<gene>
    <name evidence="4 6" type="primary">purN</name>
    <name evidence="6" type="ORF">HCR_15050</name>
</gene>
<dbReference type="EMBL" id="AP027370">
    <property type="protein sequence ID" value="BDY13193.1"/>
    <property type="molecule type" value="Genomic_DNA"/>
</dbReference>
<dbReference type="PANTHER" id="PTHR43369">
    <property type="entry name" value="PHOSPHORIBOSYLGLYCINAMIDE FORMYLTRANSFERASE"/>
    <property type="match status" value="1"/>
</dbReference>
<feature type="binding site" evidence="4">
    <location>
        <position position="70"/>
    </location>
    <ligand>
        <name>(6R)-10-formyltetrahydrofolate</name>
        <dbReference type="ChEBI" id="CHEBI:195366"/>
    </ligand>
</feature>
<keyword evidence="2 4" id="KW-0808">Transferase</keyword>
<dbReference type="Gene3D" id="3.40.50.170">
    <property type="entry name" value="Formyl transferase, N-terminal domain"/>
    <property type="match status" value="1"/>
</dbReference>
<feature type="binding site" evidence="4">
    <location>
        <begin position="15"/>
        <end position="17"/>
    </location>
    <ligand>
        <name>N(1)-(5-phospho-beta-D-ribosyl)glycinamide</name>
        <dbReference type="ChEBI" id="CHEBI:143788"/>
    </ligand>
</feature>
<dbReference type="RefSeq" id="WP_286336161.1">
    <property type="nucleotide sequence ID" value="NZ_AP027370.1"/>
</dbReference>
<comment type="similarity">
    <text evidence="4">Belongs to the GART family.</text>
</comment>
<dbReference type="InterPro" id="IPR036477">
    <property type="entry name" value="Formyl_transf_N_sf"/>
</dbReference>
<dbReference type="PANTHER" id="PTHR43369:SF2">
    <property type="entry name" value="PHOSPHORIBOSYLGLYCINAMIDE FORMYLTRANSFERASE"/>
    <property type="match status" value="1"/>
</dbReference>
<evidence type="ECO:0000256" key="2">
    <source>
        <dbReference type="ARBA" id="ARBA00022679"/>
    </source>
</evidence>
<organism evidence="6 7">
    <name type="scientific">Hydrogenimonas cancrithermarum</name>
    <dbReference type="NCBI Taxonomy" id="2993563"/>
    <lineage>
        <taxon>Bacteria</taxon>
        <taxon>Pseudomonadati</taxon>
        <taxon>Campylobacterota</taxon>
        <taxon>Epsilonproteobacteria</taxon>
        <taxon>Campylobacterales</taxon>
        <taxon>Hydrogenimonadaceae</taxon>
        <taxon>Hydrogenimonas</taxon>
    </lineage>
</organism>
<comment type="pathway">
    <text evidence="1 4">Purine metabolism; IMP biosynthesis via de novo pathway; N(2)-formyl-N(1)-(5-phospho-D-ribosyl)glycinamide from N(1)-(5-phospho-D-ribosyl)glycinamide (10-formyl THF route): step 1/1.</text>
</comment>
<evidence type="ECO:0000259" key="5">
    <source>
        <dbReference type="Pfam" id="PF00551"/>
    </source>
</evidence>
<feature type="active site" description="Proton donor" evidence="4">
    <location>
        <position position="112"/>
    </location>
</feature>
<evidence type="ECO:0000313" key="6">
    <source>
        <dbReference type="EMBL" id="BDY13193.1"/>
    </source>
</evidence>
<protein>
    <recommendedName>
        <fullName evidence="4">Phosphoribosylglycinamide formyltransferase</fullName>
        <ecNumber evidence="4">2.1.2.2</ecNumber>
    </recommendedName>
    <alternativeName>
        <fullName evidence="4">5'-phosphoribosylglycinamide transformylase</fullName>
    </alternativeName>
    <alternativeName>
        <fullName evidence="4">GAR transformylase</fullName>
        <shortName evidence="4">GART</shortName>
    </alternativeName>
</protein>
<sequence length="191" mass="21450">MAGELNIVVLFSGEGTNLENLIEQFHNIRFGEKVTKIVPITNRPDAGGIRRAERYGIDTIVIDHKRYERRESFDADLVKAIEKFDPSLVVMAGFMRILTPVFTENVEAINLHPSLLPLFKGAHAIEESFSSGMKVGGVTVHRVTPELDNGEILDQACVKIEPGETLETFADKIHQAEYRLLPEVIRRLLNL</sequence>
<evidence type="ECO:0000256" key="3">
    <source>
        <dbReference type="ARBA" id="ARBA00022755"/>
    </source>
</evidence>
<keyword evidence="3 4" id="KW-0658">Purine biosynthesis</keyword>
<name>A0ABM8FLM1_9BACT</name>
<dbReference type="SUPFAM" id="SSF53328">
    <property type="entry name" value="Formyltransferase"/>
    <property type="match status" value="1"/>
</dbReference>
<dbReference type="InterPro" id="IPR002376">
    <property type="entry name" value="Formyl_transf_N"/>
</dbReference>
<dbReference type="EC" id="2.1.2.2" evidence="4"/>
<keyword evidence="7" id="KW-1185">Reference proteome</keyword>
<feature type="binding site" evidence="4">
    <location>
        <position position="110"/>
    </location>
    <ligand>
        <name>(6R)-10-formyltetrahydrofolate</name>
        <dbReference type="ChEBI" id="CHEBI:195366"/>
    </ligand>
</feature>
<feature type="binding site" evidence="4">
    <location>
        <begin position="95"/>
        <end position="98"/>
    </location>
    <ligand>
        <name>(6R)-10-formyltetrahydrofolate</name>
        <dbReference type="ChEBI" id="CHEBI:195366"/>
    </ligand>
</feature>
<evidence type="ECO:0000256" key="4">
    <source>
        <dbReference type="HAMAP-Rule" id="MF_01930"/>
    </source>
</evidence>
<comment type="function">
    <text evidence="4">Catalyzes the transfer of a formyl group from 10-formyltetrahydrofolate to 5-phospho-ribosyl-glycinamide (GAR), producing 5-phospho-ribosyl-N-formylglycinamide (FGAR) and tetrahydrofolate.</text>
</comment>
<comment type="catalytic activity">
    <reaction evidence="4">
        <text>N(1)-(5-phospho-beta-D-ribosyl)glycinamide + (6R)-10-formyltetrahydrofolate = N(2)-formyl-N(1)-(5-phospho-beta-D-ribosyl)glycinamide + (6S)-5,6,7,8-tetrahydrofolate + H(+)</text>
        <dbReference type="Rhea" id="RHEA:15053"/>
        <dbReference type="ChEBI" id="CHEBI:15378"/>
        <dbReference type="ChEBI" id="CHEBI:57453"/>
        <dbReference type="ChEBI" id="CHEBI:143788"/>
        <dbReference type="ChEBI" id="CHEBI:147286"/>
        <dbReference type="ChEBI" id="CHEBI:195366"/>
        <dbReference type="EC" id="2.1.2.2"/>
    </reaction>
</comment>
<feature type="domain" description="Formyl transferase N-terminal" evidence="5">
    <location>
        <begin position="6"/>
        <end position="185"/>
    </location>
</feature>
<feature type="site" description="Raises pKa of active site His" evidence="4">
    <location>
        <position position="148"/>
    </location>
</feature>
<dbReference type="Proteomes" id="UP001321445">
    <property type="component" value="Chromosome"/>
</dbReference>
<dbReference type="InterPro" id="IPR004607">
    <property type="entry name" value="GART"/>
</dbReference>
<dbReference type="NCBIfam" id="TIGR00639">
    <property type="entry name" value="PurN"/>
    <property type="match status" value="1"/>
</dbReference>
<dbReference type="Pfam" id="PF00551">
    <property type="entry name" value="Formyl_trans_N"/>
    <property type="match status" value="1"/>
</dbReference>
<reference evidence="6 7" key="1">
    <citation type="submission" date="2023-03" db="EMBL/GenBank/DDBJ databases">
        <title>Description of Hydrogenimonas sp. ISO32.</title>
        <authorList>
            <person name="Mino S."/>
            <person name="Fukazawa S."/>
            <person name="Sawabe T."/>
        </authorList>
    </citation>
    <scope>NUCLEOTIDE SEQUENCE [LARGE SCALE GENOMIC DNA]</scope>
    <source>
        <strain evidence="6 7">ISO32</strain>
    </source>
</reference>
<dbReference type="CDD" id="cd08645">
    <property type="entry name" value="FMT_core_GART"/>
    <property type="match status" value="1"/>
</dbReference>
<proteinExistence type="inferred from homology"/>